<proteinExistence type="predicted"/>
<keyword evidence="1" id="KW-1133">Transmembrane helix</keyword>
<gene>
    <name evidence="2" type="ORF">QQ020_00610</name>
</gene>
<keyword evidence="1" id="KW-0472">Membrane</keyword>
<dbReference type="RefSeq" id="WP_346755859.1">
    <property type="nucleotide sequence ID" value="NZ_JAUJEB010000001.1"/>
</dbReference>
<organism evidence="2 3">
    <name type="scientific">Agaribacillus aureus</name>
    <dbReference type="NCBI Taxonomy" id="3051825"/>
    <lineage>
        <taxon>Bacteria</taxon>
        <taxon>Pseudomonadati</taxon>
        <taxon>Bacteroidota</taxon>
        <taxon>Cytophagia</taxon>
        <taxon>Cytophagales</taxon>
        <taxon>Splendidivirgaceae</taxon>
        <taxon>Agaribacillus</taxon>
    </lineage>
</organism>
<name>A0ABT8L107_9BACT</name>
<comment type="caution">
    <text evidence="2">The sequence shown here is derived from an EMBL/GenBank/DDBJ whole genome shotgun (WGS) entry which is preliminary data.</text>
</comment>
<evidence type="ECO:0000313" key="3">
    <source>
        <dbReference type="Proteomes" id="UP001172083"/>
    </source>
</evidence>
<feature type="transmembrane region" description="Helical" evidence="1">
    <location>
        <begin position="7"/>
        <end position="23"/>
    </location>
</feature>
<dbReference type="Proteomes" id="UP001172083">
    <property type="component" value="Unassembled WGS sequence"/>
</dbReference>
<dbReference type="EMBL" id="JAUJEB010000001">
    <property type="protein sequence ID" value="MDN5210515.1"/>
    <property type="molecule type" value="Genomic_DNA"/>
</dbReference>
<reference evidence="2" key="1">
    <citation type="submission" date="2023-06" db="EMBL/GenBank/DDBJ databases">
        <title>Genomic of Agaribacillus aureum.</title>
        <authorList>
            <person name="Wang G."/>
        </authorList>
    </citation>
    <scope>NUCLEOTIDE SEQUENCE</scope>
    <source>
        <strain evidence="2">BMA12</strain>
    </source>
</reference>
<keyword evidence="3" id="KW-1185">Reference proteome</keyword>
<sequence>MKKIKNYVLSSIMVLTPALLLAHPGHEHQGTGVELIFHFLVTSFLALGIAAGMFYLVKYYHRKKNRINSQTRLP</sequence>
<feature type="transmembrane region" description="Helical" evidence="1">
    <location>
        <begin position="35"/>
        <end position="57"/>
    </location>
</feature>
<protein>
    <submittedName>
        <fullName evidence="2">Uncharacterized protein</fullName>
    </submittedName>
</protein>
<evidence type="ECO:0000313" key="2">
    <source>
        <dbReference type="EMBL" id="MDN5210515.1"/>
    </source>
</evidence>
<keyword evidence="1" id="KW-0812">Transmembrane</keyword>
<accession>A0ABT8L107</accession>
<evidence type="ECO:0000256" key="1">
    <source>
        <dbReference type="SAM" id="Phobius"/>
    </source>
</evidence>